<name>A0AAP0BME3_9ASPA</name>
<organism evidence="4 5">
    <name type="scientific">Platanthera zijinensis</name>
    <dbReference type="NCBI Taxonomy" id="2320716"/>
    <lineage>
        <taxon>Eukaryota</taxon>
        <taxon>Viridiplantae</taxon>
        <taxon>Streptophyta</taxon>
        <taxon>Embryophyta</taxon>
        <taxon>Tracheophyta</taxon>
        <taxon>Spermatophyta</taxon>
        <taxon>Magnoliopsida</taxon>
        <taxon>Liliopsida</taxon>
        <taxon>Asparagales</taxon>
        <taxon>Orchidaceae</taxon>
        <taxon>Orchidoideae</taxon>
        <taxon>Orchideae</taxon>
        <taxon>Orchidinae</taxon>
        <taxon>Platanthera</taxon>
    </lineage>
</organism>
<dbReference type="PANTHER" id="PTHR22642:SF2">
    <property type="entry name" value="PROTEIN LONG AFTER FAR-RED 3"/>
    <property type="match status" value="1"/>
</dbReference>
<accession>A0AAP0BME3</accession>
<dbReference type="Pfam" id="PF07969">
    <property type="entry name" value="Amidohydro_3"/>
    <property type="match status" value="1"/>
</dbReference>
<dbReference type="CDD" id="cd09272">
    <property type="entry name" value="RNase_HI_RT_Ty1"/>
    <property type="match status" value="1"/>
</dbReference>
<gene>
    <name evidence="4" type="ORF">KSP39_PZI008985</name>
</gene>
<comment type="caution">
    <text evidence="4">The sequence shown here is derived from an EMBL/GenBank/DDBJ whole genome shotgun (WGS) entry which is preliminary data.</text>
</comment>
<proteinExistence type="predicted"/>
<evidence type="ECO:0000256" key="1">
    <source>
        <dbReference type="SAM" id="MobiDB-lite"/>
    </source>
</evidence>
<dbReference type="Proteomes" id="UP001418222">
    <property type="component" value="Unassembled WGS sequence"/>
</dbReference>
<dbReference type="InterPro" id="IPR043502">
    <property type="entry name" value="DNA/RNA_pol_sf"/>
</dbReference>
<evidence type="ECO:0000259" key="3">
    <source>
        <dbReference type="Pfam" id="PF07969"/>
    </source>
</evidence>
<evidence type="ECO:0000313" key="4">
    <source>
        <dbReference type="EMBL" id="KAK8943073.1"/>
    </source>
</evidence>
<reference evidence="4 5" key="1">
    <citation type="journal article" date="2022" name="Nat. Plants">
        <title>Genomes of leafy and leafless Platanthera orchids illuminate the evolution of mycoheterotrophy.</title>
        <authorList>
            <person name="Li M.H."/>
            <person name="Liu K.W."/>
            <person name="Li Z."/>
            <person name="Lu H.C."/>
            <person name="Ye Q.L."/>
            <person name="Zhang D."/>
            <person name="Wang J.Y."/>
            <person name="Li Y.F."/>
            <person name="Zhong Z.M."/>
            <person name="Liu X."/>
            <person name="Yu X."/>
            <person name="Liu D.K."/>
            <person name="Tu X.D."/>
            <person name="Liu B."/>
            <person name="Hao Y."/>
            <person name="Liao X.Y."/>
            <person name="Jiang Y.T."/>
            <person name="Sun W.H."/>
            <person name="Chen J."/>
            <person name="Chen Y.Q."/>
            <person name="Ai Y."/>
            <person name="Zhai J.W."/>
            <person name="Wu S.S."/>
            <person name="Zhou Z."/>
            <person name="Hsiao Y.Y."/>
            <person name="Wu W.L."/>
            <person name="Chen Y.Y."/>
            <person name="Lin Y.F."/>
            <person name="Hsu J.L."/>
            <person name="Li C.Y."/>
            <person name="Wang Z.W."/>
            <person name="Zhao X."/>
            <person name="Zhong W.Y."/>
            <person name="Ma X.K."/>
            <person name="Ma L."/>
            <person name="Huang J."/>
            <person name="Chen G.Z."/>
            <person name="Huang M.Z."/>
            <person name="Huang L."/>
            <person name="Peng D.H."/>
            <person name="Luo Y.B."/>
            <person name="Zou S.Q."/>
            <person name="Chen S.P."/>
            <person name="Lan S."/>
            <person name="Tsai W.C."/>
            <person name="Van de Peer Y."/>
            <person name="Liu Z.J."/>
        </authorList>
    </citation>
    <scope>NUCLEOTIDE SEQUENCE [LARGE SCALE GENOMIC DNA]</scope>
    <source>
        <strain evidence="4">Lor287</strain>
    </source>
</reference>
<dbReference type="Pfam" id="PF07727">
    <property type="entry name" value="RVT_2"/>
    <property type="match status" value="1"/>
</dbReference>
<dbReference type="SUPFAM" id="SSF56672">
    <property type="entry name" value="DNA/RNA polymerases"/>
    <property type="match status" value="1"/>
</dbReference>
<dbReference type="EMBL" id="JBBWWQ010000007">
    <property type="protein sequence ID" value="KAK8943073.1"/>
    <property type="molecule type" value="Genomic_DNA"/>
</dbReference>
<feature type="domain" description="Reverse transcriptase Ty1/copia-type" evidence="2">
    <location>
        <begin position="192"/>
        <end position="361"/>
    </location>
</feature>
<feature type="region of interest" description="Disordered" evidence="1">
    <location>
        <begin position="80"/>
        <end position="101"/>
    </location>
</feature>
<evidence type="ECO:0000259" key="2">
    <source>
        <dbReference type="Pfam" id="PF07727"/>
    </source>
</evidence>
<evidence type="ECO:0000313" key="5">
    <source>
        <dbReference type="Proteomes" id="UP001418222"/>
    </source>
</evidence>
<dbReference type="Gene3D" id="3.10.310.70">
    <property type="match status" value="1"/>
</dbReference>
<dbReference type="AlphaFoldDB" id="A0AAP0BME3"/>
<sequence length="659" mass="73335">MDVTFREGKSYFPSSTHVFRQGESSSTTDDVTAVPLPLLLSSSSIPSPPFTQVPRAPPIPIPDSSTTISLFPHVYHRHSGTQVTTAPPLPVPTSDSDSDDADLHMPLASLKKGKTTFTQHPISNHAAYHHLTTSHQTFVSSLSLVIIPKTCQEALGILVWTQAMRDEMSALDKNHTWDISAPPSGKKAIACLDWELHQLDVKITFLHGELEEEVYMKFPPGFVKKGAEGFVCHLRKSLYGLKQSPRAWFGRFLTTMLKFGYKQDQSDHTMFIRRHEQHVVVLIVYVDDIVITGNDTEEIANLKTLLSTEFEVKDLGRLRYFLCIEVVRCERGVFISQRKYILDLLKETCKLGCVPTNTPMEENHRIDEDGDGDHADVSRYQRLVEKLIYLSHTRPDITKSTTGYCSFVGDNLVTWRSKKQNVVARSSAEAEYRGMSQGLSGRCVHQSLGCEVFTDDIQKLGMTDIFLLRTIGHLKLHGTKSKEDFVMKIEAAVKDKILGEWVFGGGWNNDIWGGELPAASWIDDITSDNPVCLTRMDGHMSLVNSLALKIAGITNSSLDPFGGKIYKTINGAGLHLADCSLKLPELLCANISSETAQVPDLFSPSISMWASLLRPPRLPLLCANISFETVQSPVVPSLCCLFSAITQTMRCIYSARPSY</sequence>
<protein>
    <recommendedName>
        <fullName evidence="6">Reverse transcriptase Ty1/copia-type domain-containing protein</fullName>
    </recommendedName>
</protein>
<keyword evidence="5" id="KW-1185">Reference proteome</keyword>
<feature type="domain" description="Amidohydrolase 3" evidence="3">
    <location>
        <begin position="474"/>
        <end position="574"/>
    </location>
</feature>
<dbReference type="InterPro" id="IPR013103">
    <property type="entry name" value="RVT_2"/>
</dbReference>
<evidence type="ECO:0008006" key="6">
    <source>
        <dbReference type="Google" id="ProtNLM"/>
    </source>
</evidence>
<dbReference type="PANTHER" id="PTHR22642">
    <property type="entry name" value="IMIDAZOLONEPROPIONASE"/>
    <property type="match status" value="1"/>
</dbReference>
<dbReference type="InterPro" id="IPR013108">
    <property type="entry name" value="Amidohydro_3"/>
</dbReference>